<evidence type="ECO:0000259" key="2">
    <source>
        <dbReference type="Pfam" id="PF13581"/>
    </source>
</evidence>
<dbReference type="PANTHER" id="PTHR35526">
    <property type="entry name" value="ANTI-SIGMA-F FACTOR RSBW-RELATED"/>
    <property type="match status" value="1"/>
</dbReference>
<accession>A0ABV1UM73</accession>
<dbReference type="GO" id="GO:0005524">
    <property type="term" value="F:ATP binding"/>
    <property type="evidence" value="ECO:0007669"/>
    <property type="project" value="UniProtKB-KW"/>
</dbReference>
<keyword evidence="4" id="KW-1185">Reference proteome</keyword>
<keyword evidence="1" id="KW-0723">Serine/threonine-protein kinase</keyword>
<dbReference type="InterPro" id="IPR036890">
    <property type="entry name" value="HATPase_C_sf"/>
</dbReference>
<evidence type="ECO:0000313" key="3">
    <source>
        <dbReference type="EMBL" id="MER6434651.1"/>
    </source>
</evidence>
<dbReference type="InterPro" id="IPR003594">
    <property type="entry name" value="HATPase_dom"/>
</dbReference>
<dbReference type="EMBL" id="JBEPAZ010000163">
    <property type="protein sequence ID" value="MER6434651.1"/>
    <property type="molecule type" value="Genomic_DNA"/>
</dbReference>
<name>A0ABV1UM73_9ACTN</name>
<dbReference type="RefSeq" id="WP_352066452.1">
    <property type="nucleotide sequence ID" value="NZ_JBEPAZ010000163.1"/>
</dbReference>
<dbReference type="CDD" id="cd16936">
    <property type="entry name" value="HATPase_RsbW-like"/>
    <property type="match status" value="1"/>
</dbReference>
<dbReference type="Gene3D" id="3.30.565.10">
    <property type="entry name" value="Histidine kinase-like ATPase, C-terminal domain"/>
    <property type="match status" value="1"/>
</dbReference>
<keyword evidence="3" id="KW-0547">Nucleotide-binding</keyword>
<dbReference type="Pfam" id="PF13581">
    <property type="entry name" value="HATPase_c_2"/>
    <property type="match status" value="1"/>
</dbReference>
<evidence type="ECO:0000313" key="4">
    <source>
        <dbReference type="Proteomes" id="UP001470023"/>
    </source>
</evidence>
<dbReference type="PANTHER" id="PTHR35526:SF3">
    <property type="entry name" value="ANTI-SIGMA-F FACTOR RSBW"/>
    <property type="match status" value="1"/>
</dbReference>
<protein>
    <submittedName>
        <fullName evidence="3">ATP-binding protein</fullName>
    </submittedName>
</protein>
<feature type="domain" description="Histidine kinase/HSP90-like ATPase" evidence="2">
    <location>
        <begin position="49"/>
        <end position="146"/>
    </location>
</feature>
<keyword evidence="1" id="KW-0808">Transferase</keyword>
<comment type="caution">
    <text evidence="3">The sequence shown here is derived from an EMBL/GenBank/DDBJ whole genome shotgun (WGS) entry which is preliminary data.</text>
</comment>
<keyword evidence="3" id="KW-0067">ATP-binding</keyword>
<evidence type="ECO:0000256" key="1">
    <source>
        <dbReference type="ARBA" id="ARBA00022527"/>
    </source>
</evidence>
<gene>
    <name evidence="3" type="ORF">ABT272_45150</name>
</gene>
<sequence length="165" mass="17638">MVPTTPPTSLRPSRRSQGISLQPPLGVRDVGCGKRVFDLPLKESLLAPAEARRCARGVLQSWGLDEEQVYDTLLVISELVTNAVTHAVPPVVLHLSVTADDGHGQVRVCVSDGGKRKVPAAAWTEERPEDEHGRGNLIISALVDECGAGLDAKGLIDHWADLPAT</sequence>
<dbReference type="SUPFAM" id="SSF55874">
    <property type="entry name" value="ATPase domain of HSP90 chaperone/DNA topoisomerase II/histidine kinase"/>
    <property type="match status" value="1"/>
</dbReference>
<dbReference type="Proteomes" id="UP001470023">
    <property type="component" value="Unassembled WGS sequence"/>
</dbReference>
<keyword evidence="1" id="KW-0418">Kinase</keyword>
<proteinExistence type="predicted"/>
<organism evidence="3 4">
    <name type="scientific">Streptomyces sp. 900105245</name>
    <dbReference type="NCBI Taxonomy" id="3154379"/>
    <lineage>
        <taxon>Bacteria</taxon>
        <taxon>Bacillati</taxon>
        <taxon>Actinomycetota</taxon>
        <taxon>Actinomycetes</taxon>
        <taxon>Kitasatosporales</taxon>
        <taxon>Streptomycetaceae</taxon>
        <taxon>Streptomyces</taxon>
    </lineage>
</organism>
<reference evidence="3 4" key="1">
    <citation type="submission" date="2024-06" db="EMBL/GenBank/DDBJ databases">
        <title>The Natural Products Discovery Center: Release of the First 8490 Sequenced Strains for Exploring Actinobacteria Biosynthetic Diversity.</title>
        <authorList>
            <person name="Kalkreuter E."/>
            <person name="Kautsar S.A."/>
            <person name="Yang D."/>
            <person name="Bader C.D."/>
            <person name="Teijaro C.N."/>
            <person name="Fluegel L."/>
            <person name="Davis C.M."/>
            <person name="Simpson J.R."/>
            <person name="Lauterbach L."/>
            <person name="Steele A.D."/>
            <person name="Gui C."/>
            <person name="Meng S."/>
            <person name="Li G."/>
            <person name="Viehrig K."/>
            <person name="Ye F."/>
            <person name="Su P."/>
            <person name="Kiefer A.F."/>
            <person name="Nichols A."/>
            <person name="Cepeda A.J."/>
            <person name="Yan W."/>
            <person name="Fan B."/>
            <person name="Jiang Y."/>
            <person name="Adhikari A."/>
            <person name="Zheng C.-J."/>
            <person name="Schuster L."/>
            <person name="Cowan T.M."/>
            <person name="Smanski M.J."/>
            <person name="Chevrette M.G."/>
            <person name="De Carvalho L.P.S."/>
            <person name="Shen B."/>
        </authorList>
    </citation>
    <scope>NUCLEOTIDE SEQUENCE [LARGE SCALE GENOMIC DNA]</scope>
    <source>
        <strain evidence="3 4">NPDC001166</strain>
    </source>
</reference>
<dbReference type="InterPro" id="IPR050267">
    <property type="entry name" value="Anti-sigma-factor_SerPK"/>
</dbReference>